<dbReference type="SUPFAM" id="SSF51905">
    <property type="entry name" value="FAD/NAD(P)-binding domain"/>
    <property type="match status" value="1"/>
</dbReference>
<feature type="domain" description="Glucose-methanol-choline oxidoreductase C-terminal" evidence="10">
    <location>
        <begin position="454"/>
        <end position="600"/>
    </location>
</feature>
<proteinExistence type="inferred from homology"/>
<feature type="region of interest" description="Disordered" evidence="7">
    <location>
        <begin position="609"/>
        <end position="647"/>
    </location>
</feature>
<dbReference type="InterPro" id="IPR036188">
    <property type="entry name" value="FAD/NAD-bd_sf"/>
</dbReference>
<keyword evidence="8" id="KW-0732">Signal</keyword>
<accession>A0A8H5CQM5</accession>
<dbReference type="Gene3D" id="3.50.50.60">
    <property type="entry name" value="FAD/NAD(P)-binding domain"/>
    <property type="match status" value="1"/>
</dbReference>
<evidence type="ECO:0008006" key="13">
    <source>
        <dbReference type="Google" id="ProtNLM"/>
    </source>
</evidence>
<feature type="active site" description="Proton acceptor" evidence="5">
    <location>
        <position position="591"/>
    </location>
</feature>
<feature type="domain" description="Glucose-methanol-choline oxidoreductase N-terminal" evidence="9">
    <location>
        <begin position="36"/>
        <end position="349"/>
    </location>
</feature>
<dbReference type="SUPFAM" id="SSF54373">
    <property type="entry name" value="FAD-linked reductases, C-terminal domain"/>
    <property type="match status" value="1"/>
</dbReference>
<evidence type="ECO:0000256" key="6">
    <source>
        <dbReference type="PIRSR" id="PIRSR000137-2"/>
    </source>
</evidence>
<evidence type="ECO:0000256" key="7">
    <source>
        <dbReference type="SAM" id="MobiDB-lite"/>
    </source>
</evidence>
<protein>
    <recommendedName>
        <fullName evidence="13">Alcohol oxidase</fullName>
    </recommendedName>
</protein>
<comment type="cofactor">
    <cofactor evidence="1 6">
        <name>FAD</name>
        <dbReference type="ChEBI" id="CHEBI:57692"/>
    </cofactor>
</comment>
<feature type="binding site" evidence="6">
    <location>
        <position position="115"/>
    </location>
    <ligand>
        <name>FAD</name>
        <dbReference type="ChEBI" id="CHEBI:57692"/>
    </ligand>
</feature>
<feature type="active site" description="Proton donor" evidence="5">
    <location>
        <position position="545"/>
    </location>
</feature>
<feature type="binding site" evidence="6">
    <location>
        <position position="270"/>
    </location>
    <ligand>
        <name>FAD</name>
        <dbReference type="ChEBI" id="CHEBI:57692"/>
    </ligand>
</feature>
<sequence>MKQFSALAFASVLSFSALPSQAALFTNPANLPSKNYDFIVIGAGTAGSVVASRLSEDLTKKVLVIEAGVDDTGNLNVEVPFFAPFALGTAVDWNYTTVPQQGLNGRSITAPRGFVLGGSSAINFLGWTLGSQDYYNKLASITGDSGWGWTSMQRFFKRVSTLVPPTTNPTITPNEIPTSNGNGPLDVNLPNFDLEPDQRVFATAKGLQSSTDANLKRFKYTTDMNGGNAIGFGYNQVTAGGGARTTSATAYLHPALQNRRNIDVVINTRVTRLVKSGQEDLPVFKTVEVATSKGGAKTTFTASKEVILSAGTIGTAQILLLSGIGPQADLGSKTIVNAPQVGKNVREHPLLSLFWNVNSNRTYDDALRDPAVRSAALNEWFATKGGLFSDSPVNVLGFMRLPQSFFTASRPDPASGPNAPNTELIFVDGFVPGATNPLPATGHFMSILCAVVSPTSVGSITLSSSSSDTFTQPNINYNVLSTDFDVQAMLQAMKDAETFVSSKIGGVNQFTKDGYLQSEFGDFASAKTDAQRIAFMRAHADTIHHPVGSARIGSAASGGSDGVVDSRLRVRGVKGLRVVDASVLPIIPEAHTAAAVFTVAERASDLIKQDNGISSGSPTHSPTPPAHSPLPPPPLNQHNGHGDHGGW</sequence>
<evidence type="ECO:0000313" key="12">
    <source>
        <dbReference type="Proteomes" id="UP000559256"/>
    </source>
</evidence>
<organism evidence="11 12">
    <name type="scientific">Tetrapyrgos nigripes</name>
    <dbReference type="NCBI Taxonomy" id="182062"/>
    <lineage>
        <taxon>Eukaryota</taxon>
        <taxon>Fungi</taxon>
        <taxon>Dikarya</taxon>
        <taxon>Basidiomycota</taxon>
        <taxon>Agaricomycotina</taxon>
        <taxon>Agaricomycetes</taxon>
        <taxon>Agaricomycetidae</taxon>
        <taxon>Agaricales</taxon>
        <taxon>Marasmiineae</taxon>
        <taxon>Marasmiaceae</taxon>
        <taxon>Tetrapyrgos</taxon>
    </lineage>
</organism>
<keyword evidence="3" id="KW-0285">Flavoprotein</keyword>
<reference evidence="11 12" key="1">
    <citation type="journal article" date="2020" name="ISME J.">
        <title>Uncovering the hidden diversity of litter-decomposition mechanisms in mushroom-forming fungi.</title>
        <authorList>
            <person name="Floudas D."/>
            <person name="Bentzer J."/>
            <person name="Ahren D."/>
            <person name="Johansson T."/>
            <person name="Persson P."/>
            <person name="Tunlid A."/>
        </authorList>
    </citation>
    <scope>NUCLEOTIDE SEQUENCE [LARGE SCALE GENOMIC DNA]</scope>
    <source>
        <strain evidence="11 12">CBS 291.85</strain>
    </source>
</reference>
<dbReference type="GO" id="GO:0050660">
    <property type="term" value="F:flavin adenine dinucleotide binding"/>
    <property type="evidence" value="ECO:0007669"/>
    <property type="project" value="InterPro"/>
</dbReference>
<feature type="signal peptide" evidence="8">
    <location>
        <begin position="1"/>
        <end position="22"/>
    </location>
</feature>
<dbReference type="GO" id="GO:0016614">
    <property type="term" value="F:oxidoreductase activity, acting on CH-OH group of donors"/>
    <property type="evidence" value="ECO:0007669"/>
    <property type="project" value="InterPro"/>
</dbReference>
<dbReference type="InterPro" id="IPR012132">
    <property type="entry name" value="GMC_OxRdtase"/>
</dbReference>
<evidence type="ECO:0000256" key="8">
    <source>
        <dbReference type="SAM" id="SignalP"/>
    </source>
</evidence>
<evidence type="ECO:0000259" key="10">
    <source>
        <dbReference type="Pfam" id="PF05199"/>
    </source>
</evidence>
<keyword evidence="12" id="KW-1185">Reference proteome</keyword>
<dbReference type="Proteomes" id="UP000559256">
    <property type="component" value="Unassembled WGS sequence"/>
</dbReference>
<dbReference type="PIRSF" id="PIRSF000137">
    <property type="entry name" value="Alcohol_oxidase"/>
    <property type="match status" value="1"/>
</dbReference>
<comment type="caution">
    <text evidence="11">The sequence shown here is derived from an EMBL/GenBank/DDBJ whole genome shotgun (WGS) entry which is preliminary data.</text>
</comment>
<dbReference type="EMBL" id="JAACJM010000104">
    <property type="protein sequence ID" value="KAF5346221.1"/>
    <property type="molecule type" value="Genomic_DNA"/>
</dbReference>
<dbReference type="PANTHER" id="PTHR11552">
    <property type="entry name" value="GLUCOSE-METHANOL-CHOLINE GMC OXIDOREDUCTASE"/>
    <property type="match status" value="1"/>
</dbReference>
<evidence type="ECO:0000256" key="5">
    <source>
        <dbReference type="PIRSR" id="PIRSR000137-1"/>
    </source>
</evidence>
<comment type="similarity">
    <text evidence="2">Belongs to the GMC oxidoreductase family.</text>
</comment>
<dbReference type="Gene3D" id="3.30.560.10">
    <property type="entry name" value="Glucose Oxidase, domain 3"/>
    <property type="match status" value="1"/>
</dbReference>
<evidence type="ECO:0000259" key="9">
    <source>
        <dbReference type="Pfam" id="PF00732"/>
    </source>
</evidence>
<dbReference type="InterPro" id="IPR007867">
    <property type="entry name" value="GMC_OxRtase_C"/>
</dbReference>
<dbReference type="InterPro" id="IPR000172">
    <property type="entry name" value="GMC_OxRdtase_N"/>
</dbReference>
<dbReference type="Pfam" id="PF00732">
    <property type="entry name" value="GMC_oxred_N"/>
    <property type="match status" value="1"/>
</dbReference>
<dbReference type="Pfam" id="PF05199">
    <property type="entry name" value="GMC_oxred_C"/>
    <property type="match status" value="1"/>
</dbReference>
<dbReference type="PANTHER" id="PTHR11552:SF147">
    <property type="entry name" value="CHOLINE DEHYDROGENASE, MITOCHONDRIAL"/>
    <property type="match status" value="1"/>
</dbReference>
<keyword evidence="4 6" id="KW-0274">FAD</keyword>
<gene>
    <name evidence="11" type="ORF">D9758_014382</name>
</gene>
<evidence type="ECO:0000256" key="2">
    <source>
        <dbReference type="ARBA" id="ARBA00010790"/>
    </source>
</evidence>
<dbReference type="AlphaFoldDB" id="A0A8H5CQM5"/>
<evidence type="ECO:0000256" key="1">
    <source>
        <dbReference type="ARBA" id="ARBA00001974"/>
    </source>
</evidence>
<evidence type="ECO:0000313" key="11">
    <source>
        <dbReference type="EMBL" id="KAF5346221.1"/>
    </source>
</evidence>
<evidence type="ECO:0000256" key="4">
    <source>
        <dbReference type="ARBA" id="ARBA00022827"/>
    </source>
</evidence>
<feature type="compositionally biased region" description="Pro residues" evidence="7">
    <location>
        <begin position="621"/>
        <end position="635"/>
    </location>
</feature>
<dbReference type="OrthoDB" id="269227at2759"/>
<feature type="chain" id="PRO_5034781342" description="Alcohol oxidase" evidence="8">
    <location>
        <begin position="23"/>
        <end position="647"/>
    </location>
</feature>
<name>A0A8H5CQM5_9AGAR</name>
<evidence type="ECO:0000256" key="3">
    <source>
        <dbReference type="ARBA" id="ARBA00022630"/>
    </source>
</evidence>